<dbReference type="EMBL" id="JARKHS020018317">
    <property type="protein sequence ID" value="KAK8772434.1"/>
    <property type="molecule type" value="Genomic_DNA"/>
</dbReference>
<keyword evidence="2" id="KW-1185">Reference proteome</keyword>
<comment type="caution">
    <text evidence="1">The sequence shown here is derived from an EMBL/GenBank/DDBJ whole genome shotgun (WGS) entry which is preliminary data.</text>
</comment>
<evidence type="ECO:0000313" key="2">
    <source>
        <dbReference type="Proteomes" id="UP001321473"/>
    </source>
</evidence>
<proteinExistence type="predicted"/>
<gene>
    <name evidence="1" type="ORF">V5799_024324</name>
</gene>
<organism evidence="1 2">
    <name type="scientific">Amblyomma americanum</name>
    <name type="common">Lone star tick</name>
    <dbReference type="NCBI Taxonomy" id="6943"/>
    <lineage>
        <taxon>Eukaryota</taxon>
        <taxon>Metazoa</taxon>
        <taxon>Ecdysozoa</taxon>
        <taxon>Arthropoda</taxon>
        <taxon>Chelicerata</taxon>
        <taxon>Arachnida</taxon>
        <taxon>Acari</taxon>
        <taxon>Parasitiformes</taxon>
        <taxon>Ixodida</taxon>
        <taxon>Ixodoidea</taxon>
        <taxon>Ixodidae</taxon>
        <taxon>Amblyomminae</taxon>
        <taxon>Amblyomma</taxon>
    </lineage>
</organism>
<dbReference type="Proteomes" id="UP001321473">
    <property type="component" value="Unassembled WGS sequence"/>
</dbReference>
<evidence type="ECO:0000313" key="1">
    <source>
        <dbReference type="EMBL" id="KAK8772434.1"/>
    </source>
</evidence>
<sequence length="128" mass="14031">MSPHSLLSLRLDVLLFLNGRIKMLRTVLIYLRVFQAVPAGVESSFTERPWLSGNAEPPFGTSGGGAGTVMGMHSVQNGASFLLSFEKHGNLLSEHLSLVSELLGLWQPFCFCISAVMYRKLSRLSCCV</sequence>
<dbReference type="AlphaFoldDB" id="A0AAQ4ECM5"/>
<reference evidence="1 2" key="1">
    <citation type="journal article" date="2023" name="Arcadia Sci">
        <title>De novo assembly of a long-read Amblyomma americanum tick genome.</title>
        <authorList>
            <person name="Chou S."/>
            <person name="Poskanzer K.E."/>
            <person name="Rollins M."/>
            <person name="Thuy-Boun P.S."/>
        </authorList>
    </citation>
    <scope>NUCLEOTIDE SEQUENCE [LARGE SCALE GENOMIC DNA]</scope>
    <source>
        <strain evidence="1">F_SG_1</strain>
        <tissue evidence="1">Salivary glands</tissue>
    </source>
</reference>
<name>A0AAQ4ECM5_AMBAM</name>
<accession>A0AAQ4ECM5</accession>
<protein>
    <submittedName>
        <fullName evidence="1">Uncharacterized protein</fullName>
    </submittedName>
</protein>